<dbReference type="PANTHER" id="PTHR21262">
    <property type="entry name" value="GUANOSINE-3',5'-BIS DIPHOSPHATE 3'-PYROPHOSPHOHYDROLASE"/>
    <property type="match status" value="1"/>
</dbReference>
<dbReference type="CDD" id="cd00077">
    <property type="entry name" value="HDc"/>
    <property type="match status" value="1"/>
</dbReference>
<dbReference type="Gene3D" id="1.10.3210.10">
    <property type="entry name" value="Hypothetical protein af1432"/>
    <property type="match status" value="1"/>
</dbReference>
<dbReference type="FunFam" id="1.10.3210.10:FF:000001">
    <property type="entry name" value="GTP pyrophosphokinase RelA"/>
    <property type="match status" value="1"/>
</dbReference>
<dbReference type="Pfam" id="PF04607">
    <property type="entry name" value="RelA_SpoT"/>
    <property type="match status" value="1"/>
</dbReference>
<reference evidence="6" key="1">
    <citation type="submission" date="2017-09" db="EMBL/GenBank/DDBJ databases">
        <title>Depth-based differentiation of microbial function through sediment-hosted aquifers and enrichment of novel symbionts in the deep terrestrial subsurface.</title>
        <authorList>
            <person name="Probst A.J."/>
            <person name="Ladd B."/>
            <person name="Jarett J.K."/>
            <person name="Geller-Mcgrath D.E."/>
            <person name="Sieber C.M.K."/>
            <person name="Emerson J.B."/>
            <person name="Anantharaman K."/>
            <person name="Thomas B.C."/>
            <person name="Malmstrom R."/>
            <person name="Stieglmeier M."/>
            <person name="Klingl A."/>
            <person name="Woyke T."/>
            <person name="Ryan C.M."/>
            <person name="Banfield J.F."/>
        </authorList>
    </citation>
    <scope>NUCLEOTIDE SEQUENCE [LARGE SCALE GENOMIC DNA]</scope>
</reference>
<dbReference type="CDD" id="cd01668">
    <property type="entry name" value="TGS_RSH"/>
    <property type="match status" value="1"/>
</dbReference>
<dbReference type="NCBIfam" id="TIGR00691">
    <property type="entry name" value="spoT_relA"/>
    <property type="match status" value="1"/>
</dbReference>
<dbReference type="InterPro" id="IPR007685">
    <property type="entry name" value="RelA_SpoT"/>
</dbReference>
<dbReference type="EMBL" id="PETS01000087">
    <property type="protein sequence ID" value="PIV51041.1"/>
    <property type="molecule type" value="Genomic_DNA"/>
</dbReference>
<dbReference type="InterPro" id="IPR004095">
    <property type="entry name" value="TGS"/>
</dbReference>
<evidence type="ECO:0000256" key="2">
    <source>
        <dbReference type="RuleBase" id="RU003847"/>
    </source>
</evidence>
<gene>
    <name evidence="5" type="ORF">COS18_03425</name>
</gene>
<dbReference type="PANTHER" id="PTHR21262:SF31">
    <property type="entry name" value="GTP PYROPHOSPHOKINASE"/>
    <property type="match status" value="1"/>
</dbReference>
<dbReference type="PROSITE" id="PS51831">
    <property type="entry name" value="HD"/>
    <property type="match status" value="1"/>
</dbReference>
<dbReference type="Pfam" id="PF02824">
    <property type="entry name" value="TGS"/>
    <property type="match status" value="1"/>
</dbReference>
<dbReference type="InterPro" id="IPR012676">
    <property type="entry name" value="TGS-like"/>
</dbReference>
<dbReference type="GO" id="GO:0005886">
    <property type="term" value="C:plasma membrane"/>
    <property type="evidence" value="ECO:0007669"/>
    <property type="project" value="TreeGrafter"/>
</dbReference>
<comment type="function">
    <text evidence="2">In eubacteria ppGpp (guanosine 3'-diphosphate 5'-diphosphate) is a mediator of the stringent response that coordinates a variety of cellular activities in response to changes in nutritional abundance.</text>
</comment>
<dbReference type="PROSITE" id="PS51880">
    <property type="entry name" value="TGS"/>
    <property type="match status" value="1"/>
</dbReference>
<organism evidence="5 6">
    <name type="scientific">Candidatus Falkowbacteria bacterium CG02_land_8_20_14_3_00_36_14</name>
    <dbReference type="NCBI Taxonomy" id="1974560"/>
    <lineage>
        <taxon>Bacteria</taxon>
        <taxon>Candidatus Falkowiibacteriota</taxon>
    </lineage>
</organism>
<dbReference type="InterPro" id="IPR033655">
    <property type="entry name" value="TGS_RelA/SpoT"/>
</dbReference>
<dbReference type="Gene3D" id="3.10.20.30">
    <property type="match status" value="1"/>
</dbReference>
<dbReference type="Proteomes" id="UP000228896">
    <property type="component" value="Unassembled WGS sequence"/>
</dbReference>
<dbReference type="SUPFAM" id="SSF109604">
    <property type="entry name" value="HD-domain/PDEase-like"/>
    <property type="match status" value="1"/>
</dbReference>
<protein>
    <recommendedName>
        <fullName evidence="7">TGS domain-containing protein</fullName>
    </recommendedName>
</protein>
<dbReference type="AlphaFoldDB" id="A0A2M7DMQ4"/>
<dbReference type="InterPro" id="IPR012675">
    <property type="entry name" value="Beta-grasp_dom_sf"/>
</dbReference>
<dbReference type="GO" id="GO:0015969">
    <property type="term" value="P:guanosine tetraphosphate metabolic process"/>
    <property type="evidence" value="ECO:0007669"/>
    <property type="project" value="InterPro"/>
</dbReference>
<dbReference type="InterPro" id="IPR004811">
    <property type="entry name" value="RelA/Spo_fam"/>
</dbReference>
<dbReference type="FunFam" id="3.10.20.30:FF:000002">
    <property type="entry name" value="GTP pyrophosphokinase (RelA/SpoT)"/>
    <property type="match status" value="1"/>
</dbReference>
<proteinExistence type="inferred from homology"/>
<evidence type="ECO:0000256" key="1">
    <source>
        <dbReference type="ARBA" id="ARBA00025704"/>
    </source>
</evidence>
<feature type="domain" description="HD" evidence="3">
    <location>
        <begin position="44"/>
        <end position="142"/>
    </location>
</feature>
<dbReference type="FunFam" id="3.30.460.10:FF:000001">
    <property type="entry name" value="GTP pyrophosphokinase RelA"/>
    <property type="match status" value="1"/>
</dbReference>
<dbReference type="Gene3D" id="3.30.460.10">
    <property type="entry name" value="Beta Polymerase, domain 2"/>
    <property type="match status" value="1"/>
</dbReference>
<sequence length="492" mass="57661">MTIEQIINKVKENDPKADIDILKLAYDFASKAHKGQLRKTGESYLQHSLHTSFILAQMKSDLNTIVAGLLHDVPEDTEYTIKDIEKNFGTLVAELVEGVTKLSKIKYRGIERYVESLRKMILAMAGDLRVILIKFADRLHNLRTLEALSPDKQQRIAKESLEIYAPIAGLLGIWRLRWQMEDICFKYLYPEDYKKIEYKYEVEKKVERTQYINKVRNVLDKKLNEAGIKHEITGRFKHLYSIYKKMQDKGKRFDEIFDVFALRIIVNDIADCYKTLGIIHAAWRPKSERFKDYIAIPKPNGYRSLHTTVFGPNNKSTEFQIRTKEMNEEALYGIAAYWRYKMEPGEKNKKNYKQPRWIKEILDLQRQAENTYDFINQAKFDIFRDRIFVFTPKGDVYDLPEDATPIDFAYAVHTDIGNQCIGVIINDKMSALDTKLNNGDLVEIIIDKKRKGPNNDWLKFVKTQKTRGKIKQYANKSRLENLKRFIPKLPHK</sequence>
<evidence type="ECO:0000259" key="4">
    <source>
        <dbReference type="PROSITE" id="PS51880"/>
    </source>
</evidence>
<name>A0A2M7DMQ4_9BACT</name>
<evidence type="ECO:0008006" key="7">
    <source>
        <dbReference type="Google" id="ProtNLM"/>
    </source>
</evidence>
<dbReference type="InterPro" id="IPR003607">
    <property type="entry name" value="HD/PDEase_dom"/>
</dbReference>
<dbReference type="InterPro" id="IPR006674">
    <property type="entry name" value="HD_domain"/>
</dbReference>
<feature type="domain" description="TGS" evidence="4">
    <location>
        <begin position="385"/>
        <end position="446"/>
    </location>
</feature>
<dbReference type="InterPro" id="IPR043519">
    <property type="entry name" value="NT_sf"/>
</dbReference>
<dbReference type="SUPFAM" id="SSF81271">
    <property type="entry name" value="TGS-like"/>
    <property type="match status" value="1"/>
</dbReference>
<dbReference type="SMART" id="SM00954">
    <property type="entry name" value="RelA_SpoT"/>
    <property type="match status" value="1"/>
</dbReference>
<comment type="pathway">
    <text evidence="1">Purine metabolism.</text>
</comment>
<evidence type="ECO:0000313" key="6">
    <source>
        <dbReference type="Proteomes" id="UP000228896"/>
    </source>
</evidence>
<dbReference type="SUPFAM" id="SSF81301">
    <property type="entry name" value="Nucleotidyltransferase"/>
    <property type="match status" value="1"/>
</dbReference>
<dbReference type="Pfam" id="PF13328">
    <property type="entry name" value="HD_4"/>
    <property type="match status" value="1"/>
</dbReference>
<dbReference type="SMART" id="SM00471">
    <property type="entry name" value="HDc"/>
    <property type="match status" value="1"/>
</dbReference>
<evidence type="ECO:0000313" key="5">
    <source>
        <dbReference type="EMBL" id="PIV51041.1"/>
    </source>
</evidence>
<evidence type="ECO:0000259" key="3">
    <source>
        <dbReference type="PROSITE" id="PS51831"/>
    </source>
</evidence>
<comment type="similarity">
    <text evidence="2">Belongs to the relA/spoT family.</text>
</comment>
<accession>A0A2M7DMQ4</accession>
<dbReference type="CDD" id="cd05399">
    <property type="entry name" value="NT_Rel-Spo_like"/>
    <property type="match status" value="1"/>
</dbReference>
<comment type="caution">
    <text evidence="5">The sequence shown here is derived from an EMBL/GenBank/DDBJ whole genome shotgun (WGS) entry which is preliminary data.</text>
</comment>